<evidence type="ECO:0000256" key="3">
    <source>
        <dbReference type="SAM" id="Phobius"/>
    </source>
</evidence>
<comment type="similarity">
    <text evidence="1">Belongs to the LytR/CpsA/Psr (LCP) family.</text>
</comment>
<evidence type="ECO:0000256" key="2">
    <source>
        <dbReference type="SAM" id="MobiDB-lite"/>
    </source>
</evidence>
<feature type="compositionally biased region" description="Polar residues" evidence="2">
    <location>
        <begin position="520"/>
        <end position="534"/>
    </location>
</feature>
<feature type="region of interest" description="Disordered" evidence="2">
    <location>
        <begin position="460"/>
        <end position="544"/>
    </location>
</feature>
<dbReference type="PANTHER" id="PTHR33392:SF6">
    <property type="entry name" value="POLYISOPRENYL-TEICHOIC ACID--PEPTIDOGLYCAN TEICHOIC ACID TRANSFERASE TAGU"/>
    <property type="match status" value="1"/>
</dbReference>
<dbReference type="NCBIfam" id="TIGR00350">
    <property type="entry name" value="lytR_cpsA_psr"/>
    <property type="match status" value="1"/>
</dbReference>
<evidence type="ECO:0000313" key="5">
    <source>
        <dbReference type="EMBL" id="GAA4935546.1"/>
    </source>
</evidence>
<comment type="caution">
    <text evidence="5">The sequence shown here is derived from an EMBL/GenBank/DDBJ whole genome shotgun (WGS) entry which is preliminary data.</text>
</comment>
<gene>
    <name evidence="5" type="ORF">GCM10023224_15360</name>
</gene>
<organism evidence="5 6">
    <name type="scientific">Streptomonospora halophila</name>
    <dbReference type="NCBI Taxonomy" id="427369"/>
    <lineage>
        <taxon>Bacteria</taxon>
        <taxon>Bacillati</taxon>
        <taxon>Actinomycetota</taxon>
        <taxon>Actinomycetes</taxon>
        <taxon>Streptosporangiales</taxon>
        <taxon>Nocardiopsidaceae</taxon>
        <taxon>Streptomonospora</taxon>
    </lineage>
</organism>
<keyword evidence="3" id="KW-1133">Transmembrane helix</keyword>
<evidence type="ECO:0000256" key="1">
    <source>
        <dbReference type="ARBA" id="ARBA00006068"/>
    </source>
</evidence>
<reference evidence="6" key="1">
    <citation type="journal article" date="2019" name="Int. J. Syst. Evol. Microbiol.">
        <title>The Global Catalogue of Microorganisms (GCM) 10K type strain sequencing project: providing services to taxonomists for standard genome sequencing and annotation.</title>
        <authorList>
            <consortium name="The Broad Institute Genomics Platform"/>
            <consortium name="The Broad Institute Genome Sequencing Center for Infectious Disease"/>
            <person name="Wu L."/>
            <person name="Ma J."/>
        </authorList>
    </citation>
    <scope>NUCLEOTIDE SEQUENCE [LARGE SCALE GENOMIC DNA]</scope>
    <source>
        <strain evidence="6">JCM 18123</strain>
    </source>
</reference>
<keyword evidence="6" id="KW-1185">Reference proteome</keyword>
<feature type="compositionally biased region" description="Acidic residues" evidence="2">
    <location>
        <begin position="535"/>
        <end position="544"/>
    </location>
</feature>
<dbReference type="Gene3D" id="3.40.630.190">
    <property type="entry name" value="LCP protein"/>
    <property type="match status" value="1"/>
</dbReference>
<feature type="transmembrane region" description="Helical" evidence="3">
    <location>
        <begin position="140"/>
        <end position="163"/>
    </location>
</feature>
<dbReference type="Pfam" id="PF03816">
    <property type="entry name" value="LytR_cpsA_psr"/>
    <property type="match status" value="1"/>
</dbReference>
<sequence>MPDDAPDADSGAGSERTEGSGPRDPEDEGPSPAPGAPGDAERHRPSEESGENAGTESSAEAGTAGEPLGTGAAGEAGEPPAAAEAAGEEGDHAAAEPGGAPTPGGTADGAQGPGAAAAPAESAPVSPASPAPRRRKPSRVAALIAAAVVIVLVGGAGTAYGYFRSLQGNIVRHDLDTALDEEDRPEKIGDDLNILFIGSDGREGGNAAYGGRDFVGERSDALMLAHVSADGRVTVVNFPRDSLVRLPECDAYGETDGTPGYHGMINAALFHGGPPCVVKTIESLSGIRIDHFAHVTFVGFREMIDSIGGVHMCIPRPMHDKRAQLDLDAGQQLLDGEEALSFVRARYEIGNGGDIGRIDRQQMFLGALADEVDGTHLLTQPSQATGMLQALSEHTGTDDDFTLPTMVSIASTLAGTSLSDIAFYTVPWSRAPYDPNRVVWDEDAAARLFSAIRHDRPVEDRRLVTGEQSAEDAGAEDANGSGGSQAPQDAGTASARPGGGESASPGPADAGSEPIEGRDATSNPCSNGLGQGTESAEESTEPQL</sequence>
<dbReference type="InterPro" id="IPR050922">
    <property type="entry name" value="LytR/CpsA/Psr_CW_biosynth"/>
</dbReference>
<proteinExistence type="inferred from homology"/>
<keyword evidence="3" id="KW-0812">Transmembrane</keyword>
<feature type="compositionally biased region" description="Basic and acidic residues" evidence="2">
    <location>
        <begin position="15"/>
        <end position="24"/>
    </location>
</feature>
<dbReference type="Proteomes" id="UP001499993">
    <property type="component" value="Unassembled WGS sequence"/>
</dbReference>
<dbReference type="InterPro" id="IPR004474">
    <property type="entry name" value="LytR_CpsA_psr"/>
</dbReference>
<dbReference type="EMBL" id="BAABIK010000006">
    <property type="protein sequence ID" value="GAA4935546.1"/>
    <property type="molecule type" value="Genomic_DNA"/>
</dbReference>
<protein>
    <recommendedName>
        <fullName evidence="4">Cell envelope-related transcriptional attenuator domain-containing protein</fullName>
    </recommendedName>
</protein>
<dbReference type="RefSeq" id="WP_345556005.1">
    <property type="nucleotide sequence ID" value="NZ_BAABIK010000006.1"/>
</dbReference>
<feature type="domain" description="Cell envelope-related transcriptional attenuator" evidence="4">
    <location>
        <begin position="218"/>
        <end position="372"/>
    </location>
</feature>
<dbReference type="PANTHER" id="PTHR33392">
    <property type="entry name" value="POLYISOPRENYL-TEICHOIC ACID--PEPTIDOGLYCAN TEICHOIC ACID TRANSFERASE TAGU"/>
    <property type="match status" value="1"/>
</dbReference>
<evidence type="ECO:0000259" key="4">
    <source>
        <dbReference type="Pfam" id="PF03816"/>
    </source>
</evidence>
<feature type="compositionally biased region" description="Low complexity" evidence="2">
    <location>
        <begin position="502"/>
        <end position="514"/>
    </location>
</feature>
<feature type="region of interest" description="Disordered" evidence="2">
    <location>
        <begin position="1"/>
        <end position="134"/>
    </location>
</feature>
<feature type="compositionally biased region" description="Low complexity" evidence="2">
    <location>
        <begin position="59"/>
        <end position="85"/>
    </location>
</feature>
<accession>A0ABP9GBD1</accession>
<keyword evidence="3" id="KW-0472">Membrane</keyword>
<name>A0ABP9GBD1_9ACTN</name>
<evidence type="ECO:0000313" key="6">
    <source>
        <dbReference type="Proteomes" id="UP001499993"/>
    </source>
</evidence>
<feature type="compositionally biased region" description="Low complexity" evidence="2">
    <location>
        <begin position="95"/>
        <end position="128"/>
    </location>
</feature>